<feature type="compositionally biased region" description="Low complexity" evidence="1">
    <location>
        <begin position="239"/>
        <end position="258"/>
    </location>
</feature>
<feature type="region of interest" description="Disordered" evidence="1">
    <location>
        <begin position="1"/>
        <end position="29"/>
    </location>
</feature>
<dbReference type="GO" id="GO:0016301">
    <property type="term" value="F:kinase activity"/>
    <property type="evidence" value="ECO:0007669"/>
    <property type="project" value="UniProtKB-KW"/>
</dbReference>
<name>A0A154PSB4_DUFNO</name>
<keyword evidence="3" id="KW-1185">Reference proteome</keyword>
<feature type="compositionally biased region" description="Gly residues" evidence="1">
    <location>
        <begin position="102"/>
        <end position="111"/>
    </location>
</feature>
<dbReference type="STRING" id="178035.A0A154PSB4"/>
<dbReference type="OrthoDB" id="7553546at2759"/>
<feature type="region of interest" description="Disordered" evidence="1">
    <location>
        <begin position="57"/>
        <end position="727"/>
    </location>
</feature>
<feature type="compositionally biased region" description="Polar residues" evidence="1">
    <location>
        <begin position="1"/>
        <end position="17"/>
    </location>
</feature>
<feature type="compositionally biased region" description="Polar residues" evidence="1">
    <location>
        <begin position="896"/>
        <end position="910"/>
    </location>
</feature>
<keyword evidence="2" id="KW-0808">Transferase</keyword>
<dbReference type="Proteomes" id="UP000076502">
    <property type="component" value="Unassembled WGS sequence"/>
</dbReference>
<proteinExistence type="predicted"/>
<organism evidence="2 3">
    <name type="scientific">Dufourea novaeangliae</name>
    <name type="common">Sweat bee</name>
    <dbReference type="NCBI Taxonomy" id="178035"/>
    <lineage>
        <taxon>Eukaryota</taxon>
        <taxon>Metazoa</taxon>
        <taxon>Ecdysozoa</taxon>
        <taxon>Arthropoda</taxon>
        <taxon>Hexapoda</taxon>
        <taxon>Insecta</taxon>
        <taxon>Pterygota</taxon>
        <taxon>Neoptera</taxon>
        <taxon>Endopterygota</taxon>
        <taxon>Hymenoptera</taxon>
        <taxon>Apocrita</taxon>
        <taxon>Aculeata</taxon>
        <taxon>Apoidea</taxon>
        <taxon>Anthophila</taxon>
        <taxon>Halictidae</taxon>
        <taxon>Rophitinae</taxon>
        <taxon>Dufourea</taxon>
    </lineage>
</organism>
<dbReference type="AlphaFoldDB" id="A0A154PSB4"/>
<feature type="compositionally biased region" description="Low complexity" evidence="1">
    <location>
        <begin position="945"/>
        <end position="961"/>
    </location>
</feature>
<feature type="compositionally biased region" description="Acidic residues" evidence="1">
    <location>
        <begin position="120"/>
        <end position="147"/>
    </location>
</feature>
<feature type="compositionally biased region" description="Low complexity" evidence="1">
    <location>
        <begin position="271"/>
        <end position="286"/>
    </location>
</feature>
<evidence type="ECO:0000313" key="2">
    <source>
        <dbReference type="EMBL" id="KZC14792.1"/>
    </source>
</evidence>
<feature type="region of interest" description="Disordered" evidence="1">
    <location>
        <begin position="849"/>
        <end position="1022"/>
    </location>
</feature>
<feature type="compositionally biased region" description="Polar residues" evidence="1">
    <location>
        <begin position="206"/>
        <end position="223"/>
    </location>
</feature>
<evidence type="ECO:0000313" key="3">
    <source>
        <dbReference type="Proteomes" id="UP000076502"/>
    </source>
</evidence>
<dbReference type="EMBL" id="KQ435127">
    <property type="protein sequence ID" value="KZC14792.1"/>
    <property type="molecule type" value="Genomic_DNA"/>
</dbReference>
<evidence type="ECO:0000256" key="1">
    <source>
        <dbReference type="SAM" id="MobiDB-lite"/>
    </source>
</evidence>
<gene>
    <name evidence="2" type="ORF">WN55_07368</name>
</gene>
<accession>A0A154PSB4</accession>
<feature type="compositionally biased region" description="Low complexity" evidence="1">
    <location>
        <begin position="316"/>
        <end position="325"/>
    </location>
</feature>
<reference evidence="2 3" key="1">
    <citation type="submission" date="2015-07" db="EMBL/GenBank/DDBJ databases">
        <title>The genome of Dufourea novaeangliae.</title>
        <authorList>
            <person name="Pan H."/>
            <person name="Kapheim K."/>
        </authorList>
    </citation>
    <scope>NUCLEOTIDE SEQUENCE [LARGE SCALE GENOMIC DNA]</scope>
    <source>
        <strain evidence="2">0120121106</strain>
        <tissue evidence="2">Whole body</tissue>
    </source>
</reference>
<protein>
    <submittedName>
        <fullName evidence="2">Myosin light chain kinase, smooth muscle</fullName>
    </submittedName>
</protein>
<feature type="compositionally biased region" description="Gly residues" evidence="1">
    <location>
        <begin position="914"/>
        <end position="926"/>
    </location>
</feature>
<feature type="compositionally biased region" description="Low complexity" evidence="1">
    <location>
        <begin position="973"/>
        <end position="1022"/>
    </location>
</feature>
<feature type="compositionally biased region" description="Gly residues" evidence="1">
    <location>
        <begin position="660"/>
        <end position="675"/>
    </location>
</feature>
<sequence>MKSAPETSHASSTSDFTKQGLLPNRKIPPTNKAYLGVLATGSASANAYAGASAFSGANTFAGQYSGGETGHDGHKGIRSYDNTGYVNDNRGEGAHDDSSGHPGTGNKGDQGNGCSKCKWEDDDYWEREEDETEPEEENEDDCDDGDDGQYRPEHAQGHRHHGHGSKSGTPAGVQKLGAPGSGQVPKTGFGNVNGGDKTPGIGGYGSNQHPNQQPGSGWNSGVGTTPKPLWNQGKGGSAPGSFGAGPQPGNQPGAGWQNRPATGSGCSGNNQPGSSCGQGPSGVGPVKQAPVPFGIPKQPGPVGYSTSPTGGYNPLGSPSGCSPGPYGNCGTKPNEQSGPHGIPISPSYGPIAGDTGKGSPPSNPGSGPHGPGSTPGKPNSNAGSNKPGPNRPKPHGGDSQIFYINVNPAPGSPVGVKPHATTKPAYQPDPYNGQGPTKNPYQPGPYGDTATTKPAYQPDPYNGQGPTKNPYQPGPYGDTATTKPAYQPDPYNGQGPTKNPYQPGPYGDTATTKPAYQPDPYNGQATTKPAYQPDPYNGQRPTKNPYQPGPYGDTATTKPAYQPDPYNGQGPTKNPYQPGPYGGSDTTKPAYQPGPYNGQKPTKNPYQPGPYGDTATTKPAYQPDPYNGQEPTKNPYQPGPYGGSFPNGNGAGPTLNGAAPGSGNGNGCGGPGQSGSPGYKPCSQPGLPNVDKVPGPIGGVRPIDASQGPQGSFPSGNGAGPSLNGAAPGRGNSGTGCLYGRCLSGSLPTPTFVDKTVAGSYAWNPSLNGQAPAPVGGHSTVTDKPTGIGNPFIGGAQVPAVVAGATAVSGAGTWLGGNTGSGFPSASSNHGVPPGADATKPIGNNNPFFGTGGSVGQSPETHGIHGQSPVGNHPTGIDSPIGGLKPPGVYEDRYSGPSSGPHENQHQNPLAGNRGTGSGGGVGVGDGSENFPGMDVPGPFGGAFSGAFSSSQASSYPNSGAASHTGAGGPHSGLGLANSGSWASSGAGSHAGSGAWSSSSASAYASSNAGSWSGSGAHPIKG</sequence>
<feature type="compositionally biased region" description="Low complexity" evidence="1">
    <location>
        <begin position="357"/>
        <end position="378"/>
    </location>
</feature>
<keyword evidence="2" id="KW-0418">Kinase</keyword>
<feature type="compositionally biased region" description="Basic and acidic residues" evidence="1">
    <location>
        <begin position="89"/>
        <end position="99"/>
    </location>
</feature>